<dbReference type="Proteomes" id="UP001565447">
    <property type="component" value="Unassembled WGS sequence"/>
</dbReference>
<accession>A0ACC6UXW0</accession>
<proteinExistence type="predicted"/>
<protein>
    <submittedName>
        <fullName evidence="1">Membrane protein</fullName>
    </submittedName>
</protein>
<keyword evidence="2" id="KW-1185">Reference proteome</keyword>
<dbReference type="EMBL" id="JBGCBD010000002">
    <property type="protein sequence ID" value="MEY9816216.1"/>
    <property type="molecule type" value="Genomic_DNA"/>
</dbReference>
<gene>
    <name evidence="1" type="ORF">RKD21_006473</name>
</gene>
<name>A0ACC6UXW0_STRAO</name>
<comment type="caution">
    <text evidence="1">The sequence shown here is derived from an EMBL/GenBank/DDBJ whole genome shotgun (WGS) entry which is preliminary data.</text>
</comment>
<reference evidence="1" key="1">
    <citation type="submission" date="2024-07" db="EMBL/GenBank/DDBJ databases">
        <title>Genome sequencing of plant associated microbes to promote plant fitness in Sorghum bicolor and Oryza sativa.</title>
        <authorList>
            <person name="Coleman-Derr D."/>
        </authorList>
    </citation>
    <scope>NUCLEOTIDE SEQUENCE</scope>
    <source>
        <strain evidence="1">SAI-173</strain>
    </source>
</reference>
<evidence type="ECO:0000313" key="1">
    <source>
        <dbReference type="EMBL" id="MEY9816216.1"/>
    </source>
</evidence>
<organism evidence="1 2">
    <name type="scientific">Streptomyces albogriseolus</name>
    <dbReference type="NCBI Taxonomy" id="1887"/>
    <lineage>
        <taxon>Bacteria</taxon>
        <taxon>Bacillati</taxon>
        <taxon>Actinomycetota</taxon>
        <taxon>Actinomycetes</taxon>
        <taxon>Kitasatosporales</taxon>
        <taxon>Streptomycetaceae</taxon>
        <taxon>Streptomyces</taxon>
        <taxon>Streptomyces albogriseolus group</taxon>
    </lineage>
</organism>
<evidence type="ECO:0000313" key="2">
    <source>
        <dbReference type="Proteomes" id="UP001565447"/>
    </source>
</evidence>
<sequence length="439" mass="46959">MPTWSFRFQLGQYVRTSLWILPVLGLAAGTLLGEAALALDDRVGIPTGWRYTATTATGVLTAIVGAMVALLGFVVTIGVLAVQQAIGTLSPRYMRLWYRNPLQKTVLSLFAGTFAFAFTLLRRIGPGTVPDLGVTLAGLAVAVSLVMLLVYLNRFVHDVRPVAIADRARRTGLRVLGVSVEAQGRCLLLDERADDPRRDAPAQVVRSEDGGAVQGLDVAGLVRAASRYDCVLAVAHRVGDFVPPGAVLLEVHGTPRTAVDPRRLSGLVALGAERTAEQDPAFALRVLADIAARALSSAVNDPTTAVQVLNHIEAFLHAVGRSELRGRHVLADRDGRPRAVVPGRNWEEYLELGVTEVREYGVGSLQVCRRLRALLDGLLTGVPDGRRPAVRRQLALLDDAVEREYPEGVRRTLARTGDRQGIGGGGSSPGDAPRPGGDV</sequence>